<protein>
    <submittedName>
        <fullName evidence="1">Uncharacterized protein</fullName>
    </submittedName>
</protein>
<dbReference type="InterPro" id="IPR032675">
    <property type="entry name" value="LRR_dom_sf"/>
</dbReference>
<accession>A0ABQ8V0J6</accession>
<organism evidence="1 2">
    <name type="scientific">Paratrimastix pyriformis</name>
    <dbReference type="NCBI Taxonomy" id="342808"/>
    <lineage>
        <taxon>Eukaryota</taxon>
        <taxon>Metamonada</taxon>
        <taxon>Preaxostyla</taxon>
        <taxon>Paratrimastigidae</taxon>
        <taxon>Paratrimastix</taxon>
    </lineage>
</organism>
<sequence>MLRAVVEASPCPLVAYLQMLSLSHTIRTKIRGTLRELSLVVSPDPVDPVQPDPTIPAITTDALAALVGPCTSLRKLVFPESWSAMNASGMIDETCDWVDVAFGGHTQLAVLDELPWLPECTIERILSHLPGLVELKVPWFICLNTRLLAALARFCPGLQALRCPLSNDQADLAALAPLSGVLKKVDFIGGAKISNESLLAAFVRSLSAVTSLTLPCRCPPAAFEPIASHLTTLELTGILHEDEDLPGPWLCRLEAFSCIAPFSASMVQLLTANQATLRRLKLMLGDIGSLSPAASLRALPHLTHLDLHMMDATCPFSALLPPDLVDRLESLSFTLGVPVLVPVRIASSRLQRLQLCLGLVFGLALDCPALVELDLTQAACRLTSFQCPRLRTIGVPGKSMTRPAPMPDLEEVTFRGPRFKPSTWPLEKDPAWLLAGSSPRLRVLTGIRLTRPGLLARLCACGSLVRLERLFLDVTRLPNPLVLRLPGQLERLDLRIIANGGDSPSPLDLQVEAPGLLDFSLSTTENSTLTSARVRLRNCPYLVDLYLKCELLDGALLSLQVDDKEEEAGTRVAMQPRKLTLASPLEAASLLDLVTQHGAHLRGFAAWRRGLRAMNEEDWPQLMGALSKLPQLTSLDLDVSSASSPLSFACPKLRTLSLGGLSDEAKVVLACPLLGQLRGIGDPSRQLELALPAPKLRF</sequence>
<reference evidence="1" key="1">
    <citation type="journal article" date="2022" name="bioRxiv">
        <title>Genomics of Preaxostyla Flagellates Illuminates Evolutionary Transitions and the Path Towards Mitochondrial Loss.</title>
        <authorList>
            <person name="Novak L.V.F."/>
            <person name="Treitli S.C."/>
            <person name="Pyrih J."/>
            <person name="Halakuc P."/>
            <person name="Pipaliya S.V."/>
            <person name="Vacek V."/>
            <person name="Brzon O."/>
            <person name="Soukal P."/>
            <person name="Eme L."/>
            <person name="Dacks J.B."/>
            <person name="Karnkowska A."/>
            <person name="Elias M."/>
            <person name="Hampl V."/>
        </authorList>
    </citation>
    <scope>NUCLEOTIDE SEQUENCE</scope>
    <source>
        <strain evidence="1">RCP-MX</strain>
    </source>
</reference>
<proteinExistence type="predicted"/>
<comment type="caution">
    <text evidence="1">The sequence shown here is derived from an EMBL/GenBank/DDBJ whole genome shotgun (WGS) entry which is preliminary data.</text>
</comment>
<dbReference type="Gene3D" id="3.80.10.10">
    <property type="entry name" value="Ribonuclease Inhibitor"/>
    <property type="match status" value="1"/>
</dbReference>
<name>A0ABQ8V0J6_9EUKA</name>
<dbReference type="EMBL" id="JAPMOS010000002">
    <property type="protein sequence ID" value="KAJ4462600.1"/>
    <property type="molecule type" value="Genomic_DNA"/>
</dbReference>
<dbReference type="SUPFAM" id="SSF52047">
    <property type="entry name" value="RNI-like"/>
    <property type="match status" value="2"/>
</dbReference>
<evidence type="ECO:0000313" key="1">
    <source>
        <dbReference type="EMBL" id="KAJ4462600.1"/>
    </source>
</evidence>
<keyword evidence="2" id="KW-1185">Reference proteome</keyword>
<dbReference type="Proteomes" id="UP001141327">
    <property type="component" value="Unassembled WGS sequence"/>
</dbReference>
<evidence type="ECO:0000313" key="2">
    <source>
        <dbReference type="Proteomes" id="UP001141327"/>
    </source>
</evidence>
<gene>
    <name evidence="1" type="ORF">PAPYR_587</name>
</gene>